<sequence length="111" mass="11859">MSRLGPEPRINSKYLTQHRGETVRLTAKVVKLSGDTATVETSDGSSLGVHLSRDMHIGDGFVEIIGSVKDDLTIKAHTYIELGSDIVQADMKAVNAVVEFAHSGKGQGVLV</sequence>
<dbReference type="GO" id="GO:0005662">
    <property type="term" value="C:DNA replication factor A complex"/>
    <property type="evidence" value="ECO:0007669"/>
    <property type="project" value="TreeGrafter"/>
</dbReference>
<gene>
    <name evidence="4" type="ORF">I303_03705</name>
</gene>
<name>A0A1A6A7F5_9TREE</name>
<dbReference type="GO" id="GO:0006260">
    <property type="term" value="P:DNA replication"/>
    <property type="evidence" value="ECO:0007669"/>
    <property type="project" value="InterPro"/>
</dbReference>
<evidence type="ECO:0000256" key="2">
    <source>
        <dbReference type="ARBA" id="ARBA00009761"/>
    </source>
</evidence>
<dbReference type="GO" id="GO:0003684">
    <property type="term" value="F:damaged DNA binding"/>
    <property type="evidence" value="ECO:0007669"/>
    <property type="project" value="TreeGrafter"/>
</dbReference>
<dbReference type="AlphaFoldDB" id="A0A1A6A7F5"/>
<comment type="similarity">
    <text evidence="2">Belongs to the replication factor A protein 3 family.</text>
</comment>
<dbReference type="InterPro" id="IPR013970">
    <property type="entry name" value="Rfa2"/>
</dbReference>
<dbReference type="STRING" id="1296121.A0A1A6A7F5"/>
<dbReference type="OrthoDB" id="188186at2759"/>
<dbReference type="SUPFAM" id="SSF50249">
    <property type="entry name" value="Nucleic acid-binding proteins"/>
    <property type="match status" value="1"/>
</dbReference>
<dbReference type="VEuPathDB" id="FungiDB:I303_03705"/>
<comment type="subcellular location">
    <subcellularLocation>
        <location evidence="1">Nucleus</location>
    </subcellularLocation>
</comment>
<evidence type="ECO:0000256" key="1">
    <source>
        <dbReference type="ARBA" id="ARBA00004123"/>
    </source>
</evidence>
<protein>
    <submittedName>
        <fullName evidence="4">Replication factor A3</fullName>
    </submittedName>
</protein>
<keyword evidence="3" id="KW-0539">Nucleus</keyword>
<proteinExistence type="inferred from homology"/>
<dbReference type="GO" id="GO:0035861">
    <property type="term" value="C:site of double-strand break"/>
    <property type="evidence" value="ECO:0007669"/>
    <property type="project" value="TreeGrafter"/>
</dbReference>
<reference evidence="4" key="1">
    <citation type="submission" date="2013-07" db="EMBL/GenBank/DDBJ databases">
        <title>The Genome Sequence of Cryptococcus dejecticola CBS10117.</title>
        <authorList>
            <consortium name="The Broad Institute Genome Sequencing Platform"/>
            <person name="Cuomo C."/>
            <person name="Litvintseva A."/>
            <person name="Chen Y."/>
            <person name="Heitman J."/>
            <person name="Sun S."/>
            <person name="Springer D."/>
            <person name="Dromer F."/>
            <person name="Young S.K."/>
            <person name="Zeng Q."/>
            <person name="Gargeya S."/>
            <person name="Fitzgerald M."/>
            <person name="Abouelleil A."/>
            <person name="Alvarado L."/>
            <person name="Berlin A.M."/>
            <person name="Chapman S.B."/>
            <person name="Dewar J."/>
            <person name="Goldberg J."/>
            <person name="Griggs A."/>
            <person name="Gujja S."/>
            <person name="Hansen M."/>
            <person name="Howarth C."/>
            <person name="Imamovic A."/>
            <person name="Larimer J."/>
            <person name="McCowan C."/>
            <person name="Murphy C."/>
            <person name="Pearson M."/>
            <person name="Priest M."/>
            <person name="Roberts A."/>
            <person name="Saif S."/>
            <person name="Shea T."/>
            <person name="Sykes S."/>
            <person name="Wortman J."/>
            <person name="Nusbaum C."/>
            <person name="Birren B."/>
        </authorList>
    </citation>
    <scope>NUCLEOTIDE SEQUENCE [LARGE SCALE GENOMIC DNA]</scope>
    <source>
        <strain evidence="4">CBS 10117</strain>
    </source>
</reference>
<dbReference type="GO" id="GO:0006289">
    <property type="term" value="P:nucleotide-excision repair"/>
    <property type="evidence" value="ECO:0007669"/>
    <property type="project" value="TreeGrafter"/>
</dbReference>
<dbReference type="Gene3D" id="2.40.50.140">
    <property type="entry name" value="Nucleic acid-binding proteins"/>
    <property type="match status" value="1"/>
</dbReference>
<evidence type="ECO:0000313" key="4">
    <source>
        <dbReference type="EMBL" id="OBR85990.1"/>
    </source>
</evidence>
<dbReference type="Pfam" id="PF08661">
    <property type="entry name" value="Rep_fac-A_3"/>
    <property type="match status" value="1"/>
</dbReference>
<dbReference type="EMBL" id="KI894030">
    <property type="protein sequence ID" value="OBR85990.1"/>
    <property type="molecule type" value="Genomic_DNA"/>
</dbReference>
<accession>A0A1A6A7F5</accession>
<dbReference type="GO" id="GO:0000724">
    <property type="term" value="P:double-strand break repair via homologous recombination"/>
    <property type="evidence" value="ECO:0007669"/>
    <property type="project" value="TreeGrafter"/>
</dbReference>
<dbReference type="GO" id="GO:0006284">
    <property type="term" value="P:base-excision repair"/>
    <property type="evidence" value="ECO:0007669"/>
    <property type="project" value="TreeGrafter"/>
</dbReference>
<dbReference type="CDD" id="cd04479">
    <property type="entry name" value="RPA3"/>
    <property type="match status" value="1"/>
</dbReference>
<evidence type="ECO:0000256" key="3">
    <source>
        <dbReference type="ARBA" id="ARBA00023242"/>
    </source>
</evidence>
<dbReference type="InterPro" id="IPR012340">
    <property type="entry name" value="NA-bd_OB-fold"/>
</dbReference>
<dbReference type="PANTHER" id="PTHR15114:SF1">
    <property type="entry name" value="REPLICATION PROTEIN A 14 KDA SUBUNIT"/>
    <property type="match status" value="1"/>
</dbReference>
<dbReference type="GO" id="GO:0003697">
    <property type="term" value="F:single-stranded DNA binding"/>
    <property type="evidence" value="ECO:0007669"/>
    <property type="project" value="TreeGrafter"/>
</dbReference>
<dbReference type="PANTHER" id="PTHR15114">
    <property type="entry name" value="REPLICATION PROTEIN A3"/>
    <property type="match status" value="1"/>
</dbReference>
<organism evidence="4">
    <name type="scientific">Kwoniella dejecticola CBS 10117</name>
    <dbReference type="NCBI Taxonomy" id="1296121"/>
    <lineage>
        <taxon>Eukaryota</taxon>
        <taxon>Fungi</taxon>
        <taxon>Dikarya</taxon>
        <taxon>Basidiomycota</taxon>
        <taxon>Agaricomycotina</taxon>
        <taxon>Tremellomycetes</taxon>
        <taxon>Tremellales</taxon>
        <taxon>Cryptococcaceae</taxon>
        <taxon>Kwoniella</taxon>
    </lineage>
</organism>
<dbReference type="GO" id="GO:0006298">
    <property type="term" value="P:mismatch repair"/>
    <property type="evidence" value="ECO:0007669"/>
    <property type="project" value="TreeGrafter"/>
</dbReference>